<dbReference type="PANTHER" id="PTHR43736:SF1">
    <property type="entry name" value="DIHYDRONEOPTERIN TRIPHOSPHATE DIPHOSPHATASE"/>
    <property type="match status" value="1"/>
</dbReference>
<reference evidence="2 3" key="1">
    <citation type="journal article" date="2016" name="Nat. Commun.">
        <title>Thousands of microbial genomes shed light on interconnected biogeochemical processes in an aquifer system.</title>
        <authorList>
            <person name="Anantharaman K."/>
            <person name="Brown C.T."/>
            <person name="Hug L.A."/>
            <person name="Sharon I."/>
            <person name="Castelle C.J."/>
            <person name="Probst A.J."/>
            <person name="Thomas B.C."/>
            <person name="Singh A."/>
            <person name="Wilkins M.J."/>
            <person name="Karaoz U."/>
            <person name="Brodie E.L."/>
            <person name="Williams K.H."/>
            <person name="Hubbard S.S."/>
            <person name="Banfield J.F."/>
        </authorList>
    </citation>
    <scope>NUCLEOTIDE SEQUENCE [LARGE SCALE GENOMIC DNA]</scope>
</reference>
<name>A0A1F5SJF0_9BACT</name>
<evidence type="ECO:0000259" key="1">
    <source>
        <dbReference type="PROSITE" id="PS51462"/>
    </source>
</evidence>
<dbReference type="PANTHER" id="PTHR43736">
    <property type="entry name" value="ADP-RIBOSE PYROPHOSPHATASE"/>
    <property type="match status" value="1"/>
</dbReference>
<comment type="caution">
    <text evidence="2">The sequence shown here is derived from an EMBL/GenBank/DDBJ whole genome shotgun (WGS) entry which is preliminary data.</text>
</comment>
<dbReference type="AlphaFoldDB" id="A0A1F5SJF0"/>
<gene>
    <name evidence="2" type="ORF">A2242_03855</name>
</gene>
<dbReference type="Pfam" id="PF00293">
    <property type="entry name" value="NUDIX"/>
    <property type="match status" value="1"/>
</dbReference>
<evidence type="ECO:0000313" key="3">
    <source>
        <dbReference type="Proteomes" id="UP000178925"/>
    </source>
</evidence>
<protein>
    <recommendedName>
        <fullName evidence="1">Nudix hydrolase domain-containing protein</fullName>
    </recommendedName>
</protein>
<dbReference type="InterPro" id="IPR000086">
    <property type="entry name" value="NUDIX_hydrolase_dom"/>
</dbReference>
<accession>A0A1F5SJF0</accession>
<dbReference type="SUPFAM" id="SSF55811">
    <property type="entry name" value="Nudix"/>
    <property type="match status" value="1"/>
</dbReference>
<dbReference type="Proteomes" id="UP000178925">
    <property type="component" value="Unassembled WGS sequence"/>
</dbReference>
<evidence type="ECO:0000313" key="2">
    <source>
        <dbReference type="EMBL" id="OGF26563.1"/>
    </source>
</evidence>
<dbReference type="PROSITE" id="PS51462">
    <property type="entry name" value="NUDIX"/>
    <property type="match status" value="1"/>
</dbReference>
<organism evidence="2 3">
    <name type="scientific">Candidatus Falkowbacteria bacterium RIFOXYA2_FULL_47_9</name>
    <dbReference type="NCBI Taxonomy" id="1797995"/>
    <lineage>
        <taxon>Bacteria</taxon>
        <taxon>Candidatus Falkowiibacteriota</taxon>
    </lineage>
</organism>
<proteinExistence type="predicted"/>
<dbReference type="InterPro" id="IPR015797">
    <property type="entry name" value="NUDIX_hydrolase-like_dom_sf"/>
</dbReference>
<dbReference type="Gene3D" id="3.90.79.10">
    <property type="entry name" value="Nucleoside Triphosphate Pyrophosphohydrolase"/>
    <property type="match status" value="1"/>
</dbReference>
<dbReference type="STRING" id="1797995.A2242_03855"/>
<sequence length="150" mass="16541">MEHNAIQQLLAESKKDDVQKLVVGAVIRRDNKFLLLERVPSDFMGGLVELPSGTVDAGEDLLTALAREVQEETWLVVTTVLAYLGSFDYTSGSGKKTRQFNFLVETATDEVKLEPTEHQAYHLVALSDEAFTTLNISNATKAVLKTATQQ</sequence>
<feature type="domain" description="Nudix hydrolase" evidence="1">
    <location>
        <begin position="18"/>
        <end position="149"/>
    </location>
</feature>
<dbReference type="EMBL" id="MFGC01000045">
    <property type="protein sequence ID" value="OGF26563.1"/>
    <property type="molecule type" value="Genomic_DNA"/>
</dbReference>